<protein>
    <submittedName>
        <fullName evidence="1">Uncharacterized protein</fullName>
    </submittedName>
</protein>
<evidence type="ECO:0000313" key="2">
    <source>
        <dbReference type="Proteomes" id="UP000265520"/>
    </source>
</evidence>
<dbReference type="Proteomes" id="UP000265520">
    <property type="component" value="Unassembled WGS sequence"/>
</dbReference>
<reference evidence="1 2" key="1">
    <citation type="journal article" date="2018" name="Front. Plant Sci.">
        <title>Red Clover (Trifolium pratense) and Zigzag Clover (T. medium) - A Picture of Genomic Similarities and Differences.</title>
        <authorList>
            <person name="Dluhosova J."/>
            <person name="Istvanek J."/>
            <person name="Nedelnik J."/>
            <person name="Repkova J."/>
        </authorList>
    </citation>
    <scope>NUCLEOTIDE SEQUENCE [LARGE SCALE GENOMIC DNA]</scope>
    <source>
        <strain evidence="2">cv. 10/8</strain>
        <tissue evidence="1">Leaf</tissue>
    </source>
</reference>
<organism evidence="1 2">
    <name type="scientific">Trifolium medium</name>
    <dbReference type="NCBI Taxonomy" id="97028"/>
    <lineage>
        <taxon>Eukaryota</taxon>
        <taxon>Viridiplantae</taxon>
        <taxon>Streptophyta</taxon>
        <taxon>Embryophyta</taxon>
        <taxon>Tracheophyta</taxon>
        <taxon>Spermatophyta</taxon>
        <taxon>Magnoliopsida</taxon>
        <taxon>eudicotyledons</taxon>
        <taxon>Gunneridae</taxon>
        <taxon>Pentapetalae</taxon>
        <taxon>rosids</taxon>
        <taxon>fabids</taxon>
        <taxon>Fabales</taxon>
        <taxon>Fabaceae</taxon>
        <taxon>Papilionoideae</taxon>
        <taxon>50 kb inversion clade</taxon>
        <taxon>NPAAA clade</taxon>
        <taxon>Hologalegina</taxon>
        <taxon>IRL clade</taxon>
        <taxon>Trifolieae</taxon>
        <taxon>Trifolium</taxon>
    </lineage>
</organism>
<feature type="non-terminal residue" evidence="1">
    <location>
        <position position="1"/>
    </location>
</feature>
<sequence>RRRRRQAPPCHRESPPELFLGWNSLLLAGTSLPPVVVDIMVKDEMGRVERKRLRMVEGKER</sequence>
<evidence type="ECO:0000313" key="1">
    <source>
        <dbReference type="EMBL" id="MCI93452.1"/>
    </source>
</evidence>
<keyword evidence="2" id="KW-1185">Reference proteome</keyword>
<dbReference type="EMBL" id="LXQA011329827">
    <property type="protein sequence ID" value="MCI93452.1"/>
    <property type="molecule type" value="Genomic_DNA"/>
</dbReference>
<proteinExistence type="predicted"/>
<comment type="caution">
    <text evidence="1">The sequence shown here is derived from an EMBL/GenBank/DDBJ whole genome shotgun (WGS) entry which is preliminary data.</text>
</comment>
<name>A0A392W182_9FABA</name>
<accession>A0A392W182</accession>
<dbReference type="AlphaFoldDB" id="A0A392W182"/>